<dbReference type="RefSeq" id="WP_210025454.1">
    <property type="nucleotide sequence ID" value="NZ_JAGINU010000001.1"/>
</dbReference>
<feature type="region of interest" description="Disordered" evidence="1">
    <location>
        <begin position="58"/>
        <end position="113"/>
    </location>
</feature>
<name>A0ABS4VP67_9PSEU</name>
<evidence type="ECO:0000256" key="1">
    <source>
        <dbReference type="SAM" id="MobiDB-lite"/>
    </source>
</evidence>
<comment type="caution">
    <text evidence="2">The sequence shown here is derived from an EMBL/GenBank/DDBJ whole genome shotgun (WGS) entry which is preliminary data.</text>
</comment>
<dbReference type="Proteomes" id="UP001519295">
    <property type="component" value="Unassembled WGS sequence"/>
</dbReference>
<reference evidence="2 3" key="1">
    <citation type="submission" date="2021-03" db="EMBL/GenBank/DDBJ databases">
        <title>Sequencing the genomes of 1000 actinobacteria strains.</title>
        <authorList>
            <person name="Klenk H.-P."/>
        </authorList>
    </citation>
    <scope>NUCLEOTIDE SEQUENCE [LARGE SCALE GENOMIC DNA]</scope>
    <source>
        <strain evidence="2 3">DSM 45256</strain>
    </source>
</reference>
<feature type="compositionally biased region" description="Low complexity" evidence="1">
    <location>
        <begin position="58"/>
        <end position="68"/>
    </location>
</feature>
<keyword evidence="3" id="KW-1185">Reference proteome</keyword>
<organism evidence="2 3">
    <name type="scientific">Pseudonocardia parietis</name>
    <dbReference type="NCBI Taxonomy" id="570936"/>
    <lineage>
        <taxon>Bacteria</taxon>
        <taxon>Bacillati</taxon>
        <taxon>Actinomycetota</taxon>
        <taxon>Actinomycetes</taxon>
        <taxon>Pseudonocardiales</taxon>
        <taxon>Pseudonocardiaceae</taxon>
        <taxon>Pseudonocardia</taxon>
    </lineage>
</organism>
<accession>A0ABS4VP67</accession>
<evidence type="ECO:0008006" key="4">
    <source>
        <dbReference type="Google" id="ProtNLM"/>
    </source>
</evidence>
<feature type="compositionally biased region" description="Pro residues" evidence="1">
    <location>
        <begin position="69"/>
        <end position="94"/>
    </location>
</feature>
<evidence type="ECO:0000313" key="2">
    <source>
        <dbReference type="EMBL" id="MBP2365561.1"/>
    </source>
</evidence>
<evidence type="ECO:0000313" key="3">
    <source>
        <dbReference type="Proteomes" id="UP001519295"/>
    </source>
</evidence>
<sequence>MNGPSRRTTRTGLLAGLWIAAAAGALLLGLTAVGQIGSGLAGGDPVPPLAAEEVEASLARHAASAPAQPTTPQPPAPQPAPPASPAPQETPPGVVPAGTAGTILARCEGDTPRVVSVNPAQGFEREDGDDLAPGQVELDGDDLDVRVTLSCANGVPSGQVANVGGDDD</sequence>
<proteinExistence type="predicted"/>
<protein>
    <recommendedName>
        <fullName evidence="4">Septum formation initiator</fullName>
    </recommendedName>
</protein>
<gene>
    <name evidence="2" type="ORF">JOF36_001257</name>
</gene>
<dbReference type="EMBL" id="JAGINU010000001">
    <property type="protein sequence ID" value="MBP2365561.1"/>
    <property type="molecule type" value="Genomic_DNA"/>
</dbReference>